<evidence type="ECO:0000313" key="9">
    <source>
        <dbReference type="EMBL" id="KAH7051360.1"/>
    </source>
</evidence>
<feature type="transmembrane region" description="Helical" evidence="7">
    <location>
        <begin position="203"/>
        <end position="223"/>
    </location>
</feature>
<dbReference type="PANTHER" id="PTHR33048">
    <property type="entry name" value="PTH11-LIKE INTEGRAL MEMBRANE PROTEIN (AFU_ORTHOLOGUE AFUA_5G11245)"/>
    <property type="match status" value="1"/>
</dbReference>
<evidence type="ECO:0000256" key="3">
    <source>
        <dbReference type="ARBA" id="ARBA00022989"/>
    </source>
</evidence>
<dbReference type="InterPro" id="IPR052337">
    <property type="entry name" value="SAT4-like"/>
</dbReference>
<feature type="compositionally biased region" description="Basic and acidic residues" evidence="6">
    <location>
        <begin position="313"/>
        <end position="323"/>
    </location>
</feature>
<keyword evidence="10" id="KW-1185">Reference proteome</keyword>
<feature type="transmembrane region" description="Helical" evidence="7">
    <location>
        <begin position="235"/>
        <end position="256"/>
    </location>
</feature>
<feature type="transmembrane region" description="Helical" evidence="7">
    <location>
        <begin position="122"/>
        <end position="143"/>
    </location>
</feature>
<evidence type="ECO:0000256" key="7">
    <source>
        <dbReference type="SAM" id="Phobius"/>
    </source>
</evidence>
<evidence type="ECO:0000256" key="2">
    <source>
        <dbReference type="ARBA" id="ARBA00022692"/>
    </source>
</evidence>
<dbReference type="InterPro" id="IPR049326">
    <property type="entry name" value="Rhodopsin_dom_fungi"/>
</dbReference>
<feature type="transmembrane region" description="Helical" evidence="7">
    <location>
        <begin position="43"/>
        <end position="65"/>
    </location>
</feature>
<dbReference type="EMBL" id="JAGTJR010000012">
    <property type="protein sequence ID" value="KAH7051360.1"/>
    <property type="molecule type" value="Genomic_DNA"/>
</dbReference>
<reference evidence="9 10" key="1">
    <citation type="journal article" date="2021" name="Nat. Commun.">
        <title>Genetic determinants of endophytism in the Arabidopsis root mycobiome.</title>
        <authorList>
            <person name="Mesny F."/>
            <person name="Miyauchi S."/>
            <person name="Thiergart T."/>
            <person name="Pickel B."/>
            <person name="Atanasova L."/>
            <person name="Karlsson M."/>
            <person name="Huettel B."/>
            <person name="Barry K.W."/>
            <person name="Haridas S."/>
            <person name="Chen C."/>
            <person name="Bauer D."/>
            <person name="Andreopoulos W."/>
            <person name="Pangilinan J."/>
            <person name="LaButti K."/>
            <person name="Riley R."/>
            <person name="Lipzen A."/>
            <person name="Clum A."/>
            <person name="Drula E."/>
            <person name="Henrissat B."/>
            <person name="Kohler A."/>
            <person name="Grigoriev I.V."/>
            <person name="Martin F.M."/>
            <person name="Hacquard S."/>
        </authorList>
    </citation>
    <scope>NUCLEOTIDE SEQUENCE [LARGE SCALE GENOMIC DNA]</scope>
    <source>
        <strain evidence="9 10">MPI-SDFR-AT-0080</strain>
    </source>
</reference>
<keyword evidence="3 7" id="KW-1133">Transmembrane helix</keyword>
<evidence type="ECO:0000256" key="5">
    <source>
        <dbReference type="ARBA" id="ARBA00038359"/>
    </source>
</evidence>
<name>A0ABQ8GCD1_9PEZI</name>
<gene>
    <name evidence="9" type="ORF">B0J12DRAFT_753062</name>
</gene>
<proteinExistence type="inferred from homology"/>
<dbReference type="Pfam" id="PF20684">
    <property type="entry name" value="Fung_rhodopsin"/>
    <property type="match status" value="1"/>
</dbReference>
<organism evidence="9 10">
    <name type="scientific">Macrophomina phaseolina</name>
    <dbReference type="NCBI Taxonomy" id="35725"/>
    <lineage>
        <taxon>Eukaryota</taxon>
        <taxon>Fungi</taxon>
        <taxon>Dikarya</taxon>
        <taxon>Ascomycota</taxon>
        <taxon>Pezizomycotina</taxon>
        <taxon>Dothideomycetes</taxon>
        <taxon>Dothideomycetes incertae sedis</taxon>
        <taxon>Botryosphaeriales</taxon>
        <taxon>Botryosphaeriaceae</taxon>
        <taxon>Macrophomina</taxon>
    </lineage>
</organism>
<evidence type="ECO:0000256" key="4">
    <source>
        <dbReference type="ARBA" id="ARBA00023136"/>
    </source>
</evidence>
<feature type="transmembrane region" description="Helical" evidence="7">
    <location>
        <begin position="85"/>
        <end position="110"/>
    </location>
</feature>
<evidence type="ECO:0000313" key="10">
    <source>
        <dbReference type="Proteomes" id="UP000774617"/>
    </source>
</evidence>
<feature type="compositionally biased region" description="Polar residues" evidence="6">
    <location>
        <begin position="328"/>
        <end position="338"/>
    </location>
</feature>
<feature type="domain" description="Rhodopsin" evidence="8">
    <location>
        <begin position="27"/>
        <end position="267"/>
    </location>
</feature>
<sequence length="338" mass="36582">MVLKDNALTLVVVGWTFFGAAAITLALRFYVRVCIRKSTSIDDWFMLAGLVLFVVEVLAGTLGAINGVGMHMQDVNPANMKNALFYFAMWQIFYVTSTVPIKASICISLIRIAVRPIYKRILWILIGASIVSTIIALMVVFTMCRPMACAWDRTIPGCKCGTLENVITLSYVVSAVNIATDWTCAIMPIFVLWDIQLKPRVKVVACGVLGMGVLASTATLVRLKTIPNYRNQADYFYGVAEVAIWSMPEIGLGIIAGSAATLKPLFSTLLGSSKAGSGNASHDKSGRSVTGGKSFQLNTFAKYGVQTTVVGDERGVNHERSSEEDTVSQKGLIQNSGN</sequence>
<feature type="region of interest" description="Disordered" evidence="6">
    <location>
        <begin position="313"/>
        <end position="338"/>
    </location>
</feature>
<dbReference type="PANTHER" id="PTHR33048:SF96">
    <property type="entry name" value="INTEGRAL MEMBRANE PROTEIN"/>
    <property type="match status" value="1"/>
</dbReference>
<protein>
    <recommendedName>
        <fullName evidence="8">Rhodopsin domain-containing protein</fullName>
    </recommendedName>
</protein>
<keyword evidence="4 7" id="KW-0472">Membrane</keyword>
<keyword evidence="2 7" id="KW-0812">Transmembrane</keyword>
<accession>A0ABQ8GCD1</accession>
<evidence type="ECO:0000259" key="8">
    <source>
        <dbReference type="Pfam" id="PF20684"/>
    </source>
</evidence>
<evidence type="ECO:0000256" key="1">
    <source>
        <dbReference type="ARBA" id="ARBA00004141"/>
    </source>
</evidence>
<feature type="transmembrane region" description="Helical" evidence="7">
    <location>
        <begin position="12"/>
        <end position="31"/>
    </location>
</feature>
<evidence type="ECO:0000256" key="6">
    <source>
        <dbReference type="SAM" id="MobiDB-lite"/>
    </source>
</evidence>
<dbReference type="Proteomes" id="UP000774617">
    <property type="component" value="Unassembled WGS sequence"/>
</dbReference>
<comment type="caution">
    <text evidence="9">The sequence shown here is derived from an EMBL/GenBank/DDBJ whole genome shotgun (WGS) entry which is preliminary data.</text>
</comment>
<comment type="subcellular location">
    <subcellularLocation>
        <location evidence="1">Membrane</location>
        <topology evidence="1">Multi-pass membrane protein</topology>
    </subcellularLocation>
</comment>
<comment type="similarity">
    <text evidence="5">Belongs to the SAT4 family.</text>
</comment>